<dbReference type="EMBL" id="QXMN01000001">
    <property type="protein sequence ID" value="RIX85340.1"/>
    <property type="molecule type" value="Genomic_DNA"/>
</dbReference>
<protein>
    <submittedName>
        <fullName evidence="1">Phospholipase</fullName>
    </submittedName>
</protein>
<dbReference type="SUPFAM" id="SSF52151">
    <property type="entry name" value="FabD/lysophospholipase-like"/>
    <property type="match status" value="1"/>
</dbReference>
<dbReference type="AlphaFoldDB" id="A0A9X8D9I3"/>
<dbReference type="RefSeq" id="WP_119551744.1">
    <property type="nucleotide sequence ID" value="NZ_QXMN01000001.1"/>
</dbReference>
<keyword evidence="2" id="KW-1185">Reference proteome</keyword>
<evidence type="ECO:0000313" key="1">
    <source>
        <dbReference type="EMBL" id="RIX85340.1"/>
    </source>
</evidence>
<name>A0A9X8D9I3_9BURK</name>
<comment type="caution">
    <text evidence="1">The sequence shown here is derived from an EMBL/GenBank/DDBJ whole genome shotgun (WGS) entry which is preliminary data.</text>
</comment>
<evidence type="ECO:0000313" key="2">
    <source>
        <dbReference type="Proteomes" id="UP000265619"/>
    </source>
</evidence>
<gene>
    <name evidence="1" type="ORF">D3H34_02070</name>
</gene>
<organism evidence="1 2">
    <name type="scientific">Acidovorax cavernicola</name>
    <dbReference type="NCBI Taxonomy" id="1675792"/>
    <lineage>
        <taxon>Bacteria</taxon>
        <taxon>Pseudomonadati</taxon>
        <taxon>Pseudomonadota</taxon>
        <taxon>Betaproteobacteria</taxon>
        <taxon>Burkholderiales</taxon>
        <taxon>Comamonadaceae</taxon>
        <taxon>Acidovorax</taxon>
    </lineage>
</organism>
<dbReference type="InterPro" id="IPR016035">
    <property type="entry name" value="Acyl_Trfase/lysoPLipase"/>
</dbReference>
<reference evidence="1 2" key="1">
    <citation type="submission" date="2018-09" db="EMBL/GenBank/DDBJ databases">
        <title>Acidovorax cavernicola nov. sp. isolated from Gruta de las Maravillas (Aracena, Spain).</title>
        <authorList>
            <person name="Jurado V."/>
            <person name="Gutierrez-Patricio S."/>
            <person name="Gonzalez-Pimentel J.L."/>
            <person name="Miller A.Z."/>
            <person name="Laiz L."/>
            <person name="Saiz-Jimenez C."/>
        </authorList>
    </citation>
    <scope>NUCLEOTIDE SEQUENCE [LARGE SCALE GENOMIC DNA]</scope>
    <source>
        <strain evidence="1 2">1011MAR4D40.2</strain>
    </source>
</reference>
<dbReference type="OrthoDB" id="8586159at2"/>
<accession>A0A9X8D9I3</accession>
<dbReference type="Proteomes" id="UP000265619">
    <property type="component" value="Unassembled WGS sequence"/>
</dbReference>
<sequence>MKALRIYAGPAARKHIEQHGLRPQDVRTIPGAAGGPKGLILGPLDRFIFGRWLTQSSQPVDLVGASIGAWRLATACLSDPEAAFGRFEHDYVRQQFEVPPGQKRLSPHQLSERFAESLDTFYGGRIGEVLGHSRYRLHVVTSRGRHILGREGRARTPVGYLGAFASNSLHRKSLGAWLERCVFSTPGAALPFGTKDFRTRQHALSEANFNRVLQASCSIPFLLAAVHDIPGAPRGAYWDGGITDYHLHLDYQSAHDRGDEGIVLYPHFQQAVVPGWLDKGLRWRHKSTRFLDRMVVLAPNPDWVKTLPHGKLPDRKDFIRFANDAQARIAAWGQATREAMRLSDEFEAWLGNDGRSREILPL</sequence>
<proteinExistence type="predicted"/>